<comment type="caution">
    <text evidence="3">The sequence shown here is derived from an EMBL/GenBank/DDBJ whole genome shotgun (WGS) entry which is preliminary data.</text>
</comment>
<dbReference type="EMBL" id="JBFXLQ010000003">
    <property type="protein sequence ID" value="KAL2871695.1"/>
    <property type="molecule type" value="Genomic_DNA"/>
</dbReference>
<reference evidence="3 4" key="1">
    <citation type="submission" date="2024-07" db="EMBL/GenBank/DDBJ databases">
        <title>Section-level genome sequencing and comparative genomics of Aspergillus sections Usti and Cavernicolus.</title>
        <authorList>
            <consortium name="Lawrence Berkeley National Laboratory"/>
            <person name="Nybo J.L."/>
            <person name="Vesth T.C."/>
            <person name="Theobald S."/>
            <person name="Frisvad J.C."/>
            <person name="Larsen T.O."/>
            <person name="Kjaerboelling I."/>
            <person name="Rothschild-Mancinelli K."/>
            <person name="Lyhne E.K."/>
            <person name="Kogle M.E."/>
            <person name="Barry K."/>
            <person name="Clum A."/>
            <person name="Na H."/>
            <person name="Ledsgaard L."/>
            <person name="Lin J."/>
            <person name="Lipzen A."/>
            <person name="Kuo A."/>
            <person name="Riley R."/>
            <person name="Mondo S."/>
            <person name="Labutti K."/>
            <person name="Haridas S."/>
            <person name="Pangalinan J."/>
            <person name="Salamov A.A."/>
            <person name="Simmons B.A."/>
            <person name="Magnuson J.K."/>
            <person name="Chen J."/>
            <person name="Drula E."/>
            <person name="Henrissat B."/>
            <person name="Wiebenga A."/>
            <person name="Lubbers R.J."/>
            <person name="Gomes A.C."/>
            <person name="Macurrencykelacurrency M.R."/>
            <person name="Stajich J."/>
            <person name="Grigoriev I.V."/>
            <person name="Mortensen U.H."/>
            <person name="De Vries R.P."/>
            <person name="Baker S.E."/>
            <person name="Andersen M.R."/>
        </authorList>
    </citation>
    <scope>NUCLEOTIDE SEQUENCE [LARGE SCALE GENOMIC DNA]</scope>
    <source>
        <strain evidence="3 4">CBS 449.75</strain>
    </source>
</reference>
<feature type="transmembrane region" description="Helical" evidence="2">
    <location>
        <begin position="26"/>
        <end position="48"/>
    </location>
</feature>
<keyword evidence="2" id="KW-1133">Transmembrane helix</keyword>
<evidence type="ECO:0000313" key="3">
    <source>
        <dbReference type="EMBL" id="KAL2871695.1"/>
    </source>
</evidence>
<keyword evidence="2" id="KW-0472">Membrane</keyword>
<dbReference type="GeneID" id="98147179"/>
<evidence type="ECO:0000256" key="1">
    <source>
        <dbReference type="SAM" id="MobiDB-lite"/>
    </source>
</evidence>
<sequence>MAQIASTHHKQVHTPVPDGTESTDEVIILILGVVVFATFALGLVSQLCDTSILFFRRKQLWELDDEEYGFRQPQYPGSIERTQQHQMSELEAGAVPNNLATESLKNGDRADPTSHYPRWATRYGSIIQHDIVSVNGARKMVLVVDIDADSSGHGVQDGYTEWFRKWQQRREANICQERDGPWLDESAPLLGTDREEPASAIHPLQEVEVN</sequence>
<protein>
    <submittedName>
        <fullName evidence="3">Uncharacterized protein</fullName>
    </submittedName>
</protein>
<proteinExistence type="predicted"/>
<dbReference type="Proteomes" id="UP001610432">
    <property type="component" value="Unassembled WGS sequence"/>
</dbReference>
<organism evidence="3 4">
    <name type="scientific">Aspergillus lucknowensis</name>
    <dbReference type="NCBI Taxonomy" id="176173"/>
    <lineage>
        <taxon>Eukaryota</taxon>
        <taxon>Fungi</taxon>
        <taxon>Dikarya</taxon>
        <taxon>Ascomycota</taxon>
        <taxon>Pezizomycotina</taxon>
        <taxon>Eurotiomycetes</taxon>
        <taxon>Eurotiomycetidae</taxon>
        <taxon>Eurotiales</taxon>
        <taxon>Aspergillaceae</taxon>
        <taxon>Aspergillus</taxon>
        <taxon>Aspergillus subgen. Nidulantes</taxon>
    </lineage>
</organism>
<gene>
    <name evidence="3" type="ORF">BJX67DRAFT_377437</name>
</gene>
<name>A0ABR4M508_9EURO</name>
<accession>A0ABR4M508</accession>
<feature type="region of interest" description="Disordered" evidence="1">
    <location>
        <begin position="177"/>
        <end position="210"/>
    </location>
</feature>
<evidence type="ECO:0000256" key="2">
    <source>
        <dbReference type="SAM" id="Phobius"/>
    </source>
</evidence>
<keyword evidence="4" id="KW-1185">Reference proteome</keyword>
<keyword evidence="2" id="KW-0812">Transmembrane</keyword>
<dbReference type="RefSeq" id="XP_070890674.1">
    <property type="nucleotide sequence ID" value="XM_071032107.1"/>
</dbReference>
<evidence type="ECO:0000313" key="4">
    <source>
        <dbReference type="Proteomes" id="UP001610432"/>
    </source>
</evidence>